<proteinExistence type="predicted"/>
<dbReference type="EMBL" id="CAKLPX010000002">
    <property type="protein sequence ID" value="CAH0992046.1"/>
    <property type="molecule type" value="Genomic_DNA"/>
</dbReference>
<name>A0ABN8EHZ4_9GAMM</name>
<protein>
    <submittedName>
        <fullName evidence="1">Uncharacterized protein</fullName>
    </submittedName>
</protein>
<sequence length="154" mass="17597">MQFLCPTHQDELGKLSDADMVSLWFDWMNQAALYYEEGDWQQSVVYSGCSFELSIIYLSQAEKNMQANACKNLSLSAMYCINALIQNNENHKASYVFAVVGKLLDNCSARQEKVSPIKRITSAFRNIAGHGEYFNNHLNFPFNRLDPQLNFAVH</sequence>
<evidence type="ECO:0000313" key="2">
    <source>
        <dbReference type="Proteomes" id="UP000838100"/>
    </source>
</evidence>
<accession>A0ABN8EHZ4</accession>
<keyword evidence="2" id="KW-1185">Reference proteome</keyword>
<organism evidence="1 2">
    <name type="scientific">Sinobacterium norvegicum</name>
    <dbReference type="NCBI Taxonomy" id="1641715"/>
    <lineage>
        <taxon>Bacteria</taxon>
        <taxon>Pseudomonadati</taxon>
        <taxon>Pseudomonadota</taxon>
        <taxon>Gammaproteobacteria</taxon>
        <taxon>Cellvibrionales</taxon>
        <taxon>Spongiibacteraceae</taxon>
        <taxon>Sinobacterium</taxon>
    </lineage>
</organism>
<comment type="caution">
    <text evidence="1">The sequence shown here is derived from an EMBL/GenBank/DDBJ whole genome shotgun (WGS) entry which is preliminary data.</text>
</comment>
<dbReference type="Proteomes" id="UP000838100">
    <property type="component" value="Unassembled WGS sequence"/>
</dbReference>
<reference evidence="1" key="1">
    <citation type="submission" date="2021-12" db="EMBL/GenBank/DDBJ databases">
        <authorList>
            <person name="Rodrigo-Torres L."/>
            <person name="Arahal R. D."/>
            <person name="Lucena T."/>
        </authorList>
    </citation>
    <scope>NUCLEOTIDE SEQUENCE</scope>
    <source>
        <strain evidence="1">CECT 8267</strain>
    </source>
</reference>
<gene>
    <name evidence="1" type="ORF">SIN8267_02161</name>
</gene>
<dbReference type="RefSeq" id="WP_237444742.1">
    <property type="nucleotide sequence ID" value="NZ_CAKLPX010000002.1"/>
</dbReference>
<evidence type="ECO:0000313" key="1">
    <source>
        <dbReference type="EMBL" id="CAH0992046.1"/>
    </source>
</evidence>